<keyword evidence="6" id="KW-0375">Hydrogen ion transport</keyword>
<keyword evidence="10" id="KW-0066">ATP synthesis</keyword>
<comment type="similarity">
    <text evidence="2">Belongs to the ATPase A chain family.</text>
</comment>
<keyword evidence="8" id="KW-0406">Ion transport</keyword>
<evidence type="ECO:0000256" key="7">
    <source>
        <dbReference type="ARBA" id="ARBA00022989"/>
    </source>
</evidence>
<evidence type="ECO:0000256" key="8">
    <source>
        <dbReference type="ARBA" id="ARBA00023065"/>
    </source>
</evidence>
<feature type="transmembrane region" description="Helical" evidence="12">
    <location>
        <begin position="99"/>
        <end position="119"/>
    </location>
</feature>
<geneLocation type="mitochondrion" evidence="13"/>
<dbReference type="Gene3D" id="1.20.120.220">
    <property type="entry name" value="ATP synthase, F0 complex, subunit A"/>
    <property type="match status" value="1"/>
</dbReference>
<dbReference type="InterPro" id="IPR035908">
    <property type="entry name" value="F0_ATP_A_sf"/>
</dbReference>
<dbReference type="RefSeq" id="YP_004021829.1">
    <property type="nucleotide sequence ID" value="NC_014700.1"/>
</dbReference>
<feature type="transmembrane region" description="Helical" evidence="12">
    <location>
        <begin position="126"/>
        <end position="145"/>
    </location>
</feature>
<dbReference type="GeneID" id="9978568"/>
<dbReference type="GO" id="GO:0045259">
    <property type="term" value="C:proton-transporting ATP synthase complex"/>
    <property type="evidence" value="ECO:0007669"/>
    <property type="project" value="UniProtKB-KW"/>
</dbReference>
<evidence type="ECO:0000256" key="3">
    <source>
        <dbReference type="ARBA" id="ARBA00022448"/>
    </source>
</evidence>
<name>E3UHH0_9ARAC</name>
<evidence type="ECO:0000256" key="11">
    <source>
        <dbReference type="RuleBase" id="RU004450"/>
    </source>
</evidence>
<evidence type="ECO:0000256" key="10">
    <source>
        <dbReference type="ARBA" id="ARBA00023310"/>
    </source>
</evidence>
<feature type="transmembrane region" description="Helical" evidence="12">
    <location>
        <begin position="196"/>
        <end position="219"/>
    </location>
</feature>
<evidence type="ECO:0000256" key="9">
    <source>
        <dbReference type="ARBA" id="ARBA00023136"/>
    </source>
</evidence>
<proteinExistence type="inferred from homology"/>
<dbReference type="CDD" id="cd00310">
    <property type="entry name" value="ATP-synt_Fo_a_6"/>
    <property type="match status" value="1"/>
</dbReference>
<keyword evidence="3" id="KW-0813">Transport</keyword>
<evidence type="ECO:0000256" key="5">
    <source>
        <dbReference type="ARBA" id="ARBA00022692"/>
    </source>
</evidence>
<feature type="transmembrane region" description="Helical" evidence="12">
    <location>
        <begin position="20"/>
        <end position="37"/>
    </location>
</feature>
<comment type="subcellular location">
    <subcellularLocation>
        <location evidence="1">Membrane</location>
        <topology evidence="1">Multi-pass membrane protein</topology>
    </subcellularLocation>
    <subcellularLocation>
        <location evidence="11">Mitochondrion inner membrane</location>
        <topology evidence="11">Multi-pass membrane protein</topology>
    </subcellularLocation>
</comment>
<keyword evidence="4" id="KW-0138">CF(0)</keyword>
<keyword evidence="13" id="KW-0496">Mitochondrion</keyword>
<dbReference type="PROSITE" id="PS00449">
    <property type="entry name" value="ATPASE_A"/>
    <property type="match status" value="1"/>
</dbReference>
<gene>
    <name evidence="13" type="primary">ATP6</name>
</gene>
<feature type="transmembrane region" description="Helical" evidence="12">
    <location>
        <begin position="68"/>
        <end position="93"/>
    </location>
</feature>
<dbReference type="PANTHER" id="PTHR11410:SF0">
    <property type="entry name" value="ATP SYNTHASE SUBUNIT A"/>
    <property type="match status" value="1"/>
</dbReference>
<evidence type="ECO:0000256" key="1">
    <source>
        <dbReference type="ARBA" id="ARBA00004141"/>
    </source>
</evidence>
<accession>E3UHH0</accession>
<dbReference type="InterPro" id="IPR023011">
    <property type="entry name" value="ATP_synth_F0_asu_AS"/>
</dbReference>
<evidence type="ECO:0000313" key="13">
    <source>
        <dbReference type="EMBL" id="ADI92911.1"/>
    </source>
</evidence>
<keyword evidence="9 12" id="KW-0472">Membrane</keyword>
<dbReference type="PRINTS" id="PR00123">
    <property type="entry name" value="ATPASEA"/>
</dbReference>
<evidence type="ECO:0000256" key="2">
    <source>
        <dbReference type="ARBA" id="ARBA00006810"/>
    </source>
</evidence>
<dbReference type="EMBL" id="HM367070">
    <property type="protein sequence ID" value="ADI92911.1"/>
    <property type="molecule type" value="Genomic_DNA"/>
</dbReference>
<dbReference type="InterPro" id="IPR000568">
    <property type="entry name" value="ATP_synth_F0_asu"/>
</dbReference>
<sequence>MMTNLFSTFDPSTSSMFSLNWLSLMIPTLLIPLNFWMKKTRSLQLINIITNTLHMEFKNLLNWTFTKGITLMIITTFWFIALNNLMGLMPYIFTATSHMAITLILALPIWLTLMIFGWIKNTNKMFAHLLPTGTPPALMMFMIMIETISNIIRPITLSIRLSANMIAGHLLLTLLGNQGTIFNMKNNFFILNTQMLLMMLELAVALIQGYVFIILISLYTTEVH</sequence>
<organism evidence="13">
    <name type="scientific">Opilio parietinus</name>
    <dbReference type="NCBI Taxonomy" id="121214"/>
    <lineage>
        <taxon>Eukaryota</taxon>
        <taxon>Metazoa</taxon>
        <taxon>Ecdysozoa</taxon>
        <taxon>Arthropoda</taxon>
        <taxon>Chelicerata</taxon>
        <taxon>Arachnida</taxon>
        <taxon>Opiliones</taxon>
        <taxon>Palpatores</taxon>
        <taxon>Phalangioidea</taxon>
        <taxon>Phalangiidae</taxon>
        <taxon>Opilio</taxon>
    </lineage>
</organism>
<reference evidence="13" key="1">
    <citation type="journal article" date="2010" name="Mitochondrial DNA">
        <title>The mitochondrial genome of Opilio parietinus (Arachnida: Opiliones).</title>
        <authorList>
            <person name="Podsiadlowski L."/>
            <person name="Fahrein K."/>
        </authorList>
    </citation>
    <scope>NUCLEOTIDE SEQUENCE</scope>
</reference>
<dbReference type="CTD" id="4508"/>
<keyword evidence="7 12" id="KW-1133">Transmembrane helix</keyword>
<evidence type="ECO:0000256" key="12">
    <source>
        <dbReference type="SAM" id="Phobius"/>
    </source>
</evidence>
<dbReference type="PANTHER" id="PTHR11410">
    <property type="entry name" value="ATP SYNTHASE SUBUNIT A"/>
    <property type="match status" value="1"/>
</dbReference>
<keyword evidence="5 12" id="KW-0812">Transmembrane</keyword>
<evidence type="ECO:0000256" key="4">
    <source>
        <dbReference type="ARBA" id="ARBA00022547"/>
    </source>
</evidence>
<dbReference type="NCBIfam" id="TIGR01131">
    <property type="entry name" value="ATP_synt_6_or_A"/>
    <property type="match status" value="1"/>
</dbReference>
<dbReference type="GO" id="GO:0046933">
    <property type="term" value="F:proton-transporting ATP synthase activity, rotational mechanism"/>
    <property type="evidence" value="ECO:0007669"/>
    <property type="project" value="TreeGrafter"/>
</dbReference>
<dbReference type="Pfam" id="PF00119">
    <property type="entry name" value="ATP-synt_A"/>
    <property type="match status" value="1"/>
</dbReference>
<dbReference type="SUPFAM" id="SSF81336">
    <property type="entry name" value="F1F0 ATP synthase subunit A"/>
    <property type="match status" value="1"/>
</dbReference>
<dbReference type="GO" id="GO:0005743">
    <property type="term" value="C:mitochondrial inner membrane"/>
    <property type="evidence" value="ECO:0007669"/>
    <property type="project" value="UniProtKB-SubCell"/>
</dbReference>
<dbReference type="InterPro" id="IPR045083">
    <property type="entry name" value="ATP_synth_F0_asu_bact/mt"/>
</dbReference>
<dbReference type="AlphaFoldDB" id="E3UHH0"/>
<evidence type="ECO:0000256" key="6">
    <source>
        <dbReference type="ARBA" id="ARBA00022781"/>
    </source>
</evidence>
<protein>
    <recommendedName>
        <fullName evidence="11">ATP synthase subunit a</fullName>
    </recommendedName>
</protein>